<comment type="caution">
    <text evidence="1">The sequence shown here is derived from an EMBL/GenBank/DDBJ whole genome shotgun (WGS) entry which is preliminary data.</text>
</comment>
<organism evidence="1 2">
    <name type="scientific">Myotis myotis</name>
    <name type="common">Greater mouse-eared bat</name>
    <name type="synonym">Vespertilio myotis</name>
    <dbReference type="NCBI Taxonomy" id="51298"/>
    <lineage>
        <taxon>Eukaryota</taxon>
        <taxon>Metazoa</taxon>
        <taxon>Chordata</taxon>
        <taxon>Craniata</taxon>
        <taxon>Vertebrata</taxon>
        <taxon>Euteleostomi</taxon>
        <taxon>Mammalia</taxon>
        <taxon>Eutheria</taxon>
        <taxon>Laurasiatheria</taxon>
        <taxon>Chiroptera</taxon>
        <taxon>Yangochiroptera</taxon>
        <taxon>Vespertilionidae</taxon>
        <taxon>Myotis</taxon>
    </lineage>
</organism>
<evidence type="ECO:0000313" key="1">
    <source>
        <dbReference type="EMBL" id="KAF6387789.1"/>
    </source>
</evidence>
<sequence>MRNRSRAPRYSAGKLAFPGQRAAQWPWPTGSLDWPRFCLSTDRLSPAWGAVTSAERRGKETTFRAIQIWLCSLRSLVTEQISIRGDRTTSVVFLPKMRVLHIRRNVTRTPKRGLVHKMTGL</sequence>
<evidence type="ECO:0000313" key="2">
    <source>
        <dbReference type="Proteomes" id="UP000527355"/>
    </source>
</evidence>
<dbReference type="Proteomes" id="UP000527355">
    <property type="component" value="Unassembled WGS sequence"/>
</dbReference>
<reference evidence="1 2" key="1">
    <citation type="journal article" date="2020" name="Nature">
        <title>Six reference-quality genomes reveal evolution of bat adaptations.</title>
        <authorList>
            <person name="Jebb D."/>
            <person name="Huang Z."/>
            <person name="Pippel M."/>
            <person name="Hughes G.M."/>
            <person name="Lavrichenko K."/>
            <person name="Devanna P."/>
            <person name="Winkler S."/>
            <person name="Jermiin L.S."/>
            <person name="Skirmuntt E.C."/>
            <person name="Katzourakis A."/>
            <person name="Burkitt-Gray L."/>
            <person name="Ray D.A."/>
            <person name="Sullivan K.A.M."/>
            <person name="Roscito J.G."/>
            <person name="Kirilenko B.M."/>
            <person name="Davalos L.M."/>
            <person name="Corthals A.P."/>
            <person name="Power M.L."/>
            <person name="Jones G."/>
            <person name="Ransome R.D."/>
            <person name="Dechmann D.K.N."/>
            <person name="Locatelli A.G."/>
            <person name="Puechmaille S.J."/>
            <person name="Fedrigo O."/>
            <person name="Jarvis E.D."/>
            <person name="Hiller M."/>
            <person name="Vernes S.C."/>
            <person name="Myers E.W."/>
            <person name="Teeling E.C."/>
        </authorList>
    </citation>
    <scope>NUCLEOTIDE SEQUENCE [LARGE SCALE GENOMIC DNA]</scope>
    <source>
        <strain evidence="1">MMyoMyo1</strain>
        <tissue evidence="1">Flight muscle</tissue>
    </source>
</reference>
<gene>
    <name evidence="1" type="ORF">mMyoMyo1_008224</name>
</gene>
<name>A0A7J8ANI2_MYOMY</name>
<dbReference type="EMBL" id="JABWUV010000001">
    <property type="protein sequence ID" value="KAF6387789.1"/>
    <property type="molecule type" value="Genomic_DNA"/>
</dbReference>
<accession>A0A7J8ANI2</accession>
<keyword evidence="2" id="KW-1185">Reference proteome</keyword>
<dbReference type="AlphaFoldDB" id="A0A7J8ANI2"/>
<proteinExistence type="predicted"/>
<protein>
    <submittedName>
        <fullName evidence="1">Uncharacterized protein</fullName>
    </submittedName>
</protein>